<dbReference type="RefSeq" id="WP_146503773.1">
    <property type="nucleotide sequence ID" value="NZ_SJPG01000001.1"/>
</dbReference>
<dbReference type="AlphaFoldDB" id="A0A5C5XI52"/>
<organism evidence="2 3">
    <name type="scientific">Rubinisphaera italica</name>
    <dbReference type="NCBI Taxonomy" id="2527969"/>
    <lineage>
        <taxon>Bacteria</taxon>
        <taxon>Pseudomonadati</taxon>
        <taxon>Planctomycetota</taxon>
        <taxon>Planctomycetia</taxon>
        <taxon>Planctomycetales</taxon>
        <taxon>Planctomycetaceae</taxon>
        <taxon>Rubinisphaera</taxon>
    </lineage>
</organism>
<evidence type="ECO:0000313" key="2">
    <source>
        <dbReference type="EMBL" id="TWT61835.1"/>
    </source>
</evidence>
<dbReference type="OrthoDB" id="212532at2"/>
<evidence type="ECO:0000256" key="1">
    <source>
        <dbReference type="SAM" id="Phobius"/>
    </source>
</evidence>
<keyword evidence="1" id="KW-1133">Transmembrane helix</keyword>
<evidence type="ECO:0008006" key="4">
    <source>
        <dbReference type="Google" id="ProtNLM"/>
    </source>
</evidence>
<dbReference type="EMBL" id="SJPG01000001">
    <property type="protein sequence ID" value="TWT61835.1"/>
    <property type="molecule type" value="Genomic_DNA"/>
</dbReference>
<comment type="caution">
    <text evidence="2">The sequence shown here is derived from an EMBL/GenBank/DDBJ whole genome shotgun (WGS) entry which is preliminary data.</text>
</comment>
<keyword evidence="3" id="KW-1185">Reference proteome</keyword>
<proteinExistence type="predicted"/>
<dbReference type="InterPro" id="IPR041916">
    <property type="entry name" value="Anti_sigma_zinc_sf"/>
</dbReference>
<sequence>MVEKLARLTADQRSNFVAYLDGELSEQETQQIERLLSQNEVARHDMESLATVWEVLDTLPRTKAPEDFAQKTIATLKMDEQQTPLSDQAWFRKAQEVGSRVLGWCLVIACGFVGFALMRSFPPSTTEALIENYPVLEQFDSYQEIGSVEFLKKLQSSPEWLKHNQENGEAIR</sequence>
<name>A0A5C5XI52_9PLAN</name>
<dbReference type="Gene3D" id="1.10.10.1320">
    <property type="entry name" value="Anti-sigma factor, zinc-finger domain"/>
    <property type="match status" value="1"/>
</dbReference>
<protein>
    <recommendedName>
        <fullName evidence="4">Zinc-finger domain-containing protein</fullName>
    </recommendedName>
</protein>
<accession>A0A5C5XI52</accession>
<gene>
    <name evidence="2" type="ORF">Pan54_25720</name>
</gene>
<keyword evidence="1" id="KW-0812">Transmembrane</keyword>
<keyword evidence="1" id="KW-0472">Membrane</keyword>
<evidence type="ECO:0000313" key="3">
    <source>
        <dbReference type="Proteomes" id="UP000316095"/>
    </source>
</evidence>
<feature type="transmembrane region" description="Helical" evidence="1">
    <location>
        <begin position="101"/>
        <end position="121"/>
    </location>
</feature>
<dbReference type="Proteomes" id="UP000316095">
    <property type="component" value="Unassembled WGS sequence"/>
</dbReference>
<reference evidence="2 3" key="1">
    <citation type="submission" date="2019-02" db="EMBL/GenBank/DDBJ databases">
        <title>Deep-cultivation of Planctomycetes and their phenomic and genomic characterization uncovers novel biology.</title>
        <authorList>
            <person name="Wiegand S."/>
            <person name="Jogler M."/>
            <person name="Boedeker C."/>
            <person name="Pinto D."/>
            <person name="Vollmers J."/>
            <person name="Rivas-Marin E."/>
            <person name="Kohn T."/>
            <person name="Peeters S.H."/>
            <person name="Heuer A."/>
            <person name="Rast P."/>
            <person name="Oberbeckmann S."/>
            <person name="Bunk B."/>
            <person name="Jeske O."/>
            <person name="Meyerdierks A."/>
            <person name="Storesund J.E."/>
            <person name="Kallscheuer N."/>
            <person name="Luecker S."/>
            <person name="Lage O.M."/>
            <person name="Pohl T."/>
            <person name="Merkel B.J."/>
            <person name="Hornburger P."/>
            <person name="Mueller R.-W."/>
            <person name="Bruemmer F."/>
            <person name="Labrenz M."/>
            <person name="Spormann A.M."/>
            <person name="Op Den Camp H."/>
            <person name="Overmann J."/>
            <person name="Amann R."/>
            <person name="Jetten M.S.M."/>
            <person name="Mascher T."/>
            <person name="Medema M.H."/>
            <person name="Devos D.P."/>
            <person name="Kaster A.-K."/>
            <person name="Ovreas L."/>
            <person name="Rohde M."/>
            <person name="Galperin M.Y."/>
            <person name="Jogler C."/>
        </authorList>
    </citation>
    <scope>NUCLEOTIDE SEQUENCE [LARGE SCALE GENOMIC DNA]</scope>
    <source>
        <strain evidence="2 3">Pan54</strain>
    </source>
</reference>